<evidence type="ECO:0000313" key="5">
    <source>
        <dbReference type="Proteomes" id="UP000065220"/>
    </source>
</evidence>
<feature type="domain" description="Deacetylase sirtuin-type" evidence="3">
    <location>
        <begin position="1"/>
        <end position="281"/>
    </location>
</feature>
<evidence type="ECO:0000313" key="4">
    <source>
        <dbReference type="EMBL" id="AMD88499.1"/>
    </source>
</evidence>
<reference evidence="5" key="1">
    <citation type="submission" date="2016-02" db="EMBL/GenBank/DDBJ databases">
        <authorList>
            <person name="Holder M.E."/>
            <person name="Ajami N.J."/>
            <person name="Petrosino J.F."/>
        </authorList>
    </citation>
    <scope>NUCLEOTIDE SEQUENCE [LARGE SCALE GENOMIC DNA]</scope>
    <source>
        <strain evidence="5">CCUG 36733</strain>
    </source>
</reference>
<feature type="binding site" evidence="2">
    <location>
        <position position="171"/>
    </location>
    <ligand>
        <name>Zn(2+)</name>
        <dbReference type="ChEBI" id="CHEBI:29105"/>
    </ligand>
</feature>
<dbReference type="STRING" id="111015.AXF14_07605"/>
<dbReference type="KEGG" id="ard:AXF14_07605"/>
<accession>A0A0X8JGX3</accession>
<feature type="binding site" evidence="2">
    <location>
        <position position="174"/>
    </location>
    <ligand>
        <name>Zn(2+)</name>
        <dbReference type="ChEBI" id="CHEBI:29105"/>
    </ligand>
</feature>
<keyword evidence="2" id="KW-0479">Metal-binding</keyword>
<sequence length="281" mass="30901">MVRALGTADAVLVGAGSGLSVADGDAHTGDVFEERFADLIARHGYHGAYPGGFHPYETEEERWAFWARNIALQRYETGPGRVYADLLAVLRSVPAGRDAFVLTTNVDHRFQRAGFDEERLFCTQGDYGLLQCSVPCAQVTYDALPYVEAMLAGQERTGDTVRVPTETLPTCPRCGALLTTNLRADDRFVQDEGWYAAAERYRDWAAAHMTGRVLHLELGVGMNTPLIIKYPFWRCTYDNPAATFASIDPQAVTAREIVDRSILIRSGAAPVIAALRERLGG</sequence>
<dbReference type="Gene3D" id="3.40.50.1220">
    <property type="entry name" value="TPP-binding domain"/>
    <property type="match status" value="1"/>
</dbReference>
<proteinExistence type="predicted"/>
<keyword evidence="2" id="KW-0862">Zinc</keyword>
<dbReference type="InterPro" id="IPR029035">
    <property type="entry name" value="DHS-like_NAD/FAD-binding_dom"/>
</dbReference>
<dbReference type="EMBL" id="CP014228">
    <property type="protein sequence ID" value="AMD88499.1"/>
    <property type="molecule type" value="Genomic_DNA"/>
</dbReference>
<dbReference type="OrthoDB" id="3192862at2"/>
<organism evidence="4 5">
    <name type="scientific">Actinomyces radicidentis</name>
    <dbReference type="NCBI Taxonomy" id="111015"/>
    <lineage>
        <taxon>Bacteria</taxon>
        <taxon>Bacillati</taxon>
        <taxon>Actinomycetota</taxon>
        <taxon>Actinomycetes</taxon>
        <taxon>Actinomycetales</taxon>
        <taxon>Actinomycetaceae</taxon>
        <taxon>Actinomyces</taxon>
    </lineage>
</organism>
<dbReference type="AlphaFoldDB" id="A0A0X8JGX3"/>
<feature type="binding site" evidence="2">
    <location>
        <position position="136"/>
    </location>
    <ligand>
        <name>Zn(2+)</name>
        <dbReference type="ChEBI" id="CHEBI:29105"/>
    </ligand>
</feature>
<evidence type="ECO:0000256" key="1">
    <source>
        <dbReference type="ARBA" id="ARBA00023027"/>
    </source>
</evidence>
<dbReference type="Proteomes" id="UP000065220">
    <property type="component" value="Chromosome"/>
</dbReference>
<keyword evidence="5" id="KW-1185">Reference proteome</keyword>
<gene>
    <name evidence="4" type="ORF">AXF14_07605</name>
</gene>
<keyword evidence="1" id="KW-0520">NAD</keyword>
<dbReference type="PROSITE" id="PS50305">
    <property type="entry name" value="SIRTUIN"/>
    <property type="match status" value="1"/>
</dbReference>
<dbReference type="GO" id="GO:0046872">
    <property type="term" value="F:metal ion binding"/>
    <property type="evidence" value="ECO:0007669"/>
    <property type="project" value="UniProtKB-KW"/>
</dbReference>
<evidence type="ECO:0000256" key="2">
    <source>
        <dbReference type="PROSITE-ProRule" id="PRU00236"/>
    </source>
</evidence>
<evidence type="ECO:0000259" key="3">
    <source>
        <dbReference type="PROSITE" id="PS50305"/>
    </source>
</evidence>
<protein>
    <submittedName>
        <fullName evidence="4">Sir2 silent information regulator family NAD-dependent deacetylase</fullName>
    </submittedName>
</protein>
<dbReference type="SUPFAM" id="SSF52467">
    <property type="entry name" value="DHS-like NAD/FAD-binding domain"/>
    <property type="match status" value="1"/>
</dbReference>
<name>A0A0X8JGX3_ACTRD</name>
<comment type="caution">
    <text evidence="2">Lacks conserved residue(s) required for the propagation of feature annotation.</text>
</comment>
<dbReference type="InterPro" id="IPR026590">
    <property type="entry name" value="Ssirtuin_cat_dom"/>
</dbReference>
<feature type="binding site" evidence="2">
    <location>
        <position position="132"/>
    </location>
    <ligand>
        <name>Zn(2+)</name>
        <dbReference type="ChEBI" id="CHEBI:29105"/>
    </ligand>
</feature>